<dbReference type="Gene3D" id="2.40.160.180">
    <property type="entry name" value="Carbohydrate-selective porin OprB"/>
    <property type="match status" value="1"/>
</dbReference>
<evidence type="ECO:0000313" key="4">
    <source>
        <dbReference type="Proteomes" id="UP000004407"/>
    </source>
</evidence>
<evidence type="ECO:0000313" key="3">
    <source>
        <dbReference type="EMBL" id="EHJ40787.1"/>
    </source>
</evidence>
<accession>G6AX11</accession>
<dbReference type="Pfam" id="PF04966">
    <property type="entry name" value="OprB"/>
    <property type="match status" value="1"/>
</dbReference>
<dbReference type="GeneID" id="78336889"/>
<dbReference type="Proteomes" id="UP000004407">
    <property type="component" value="Unassembled WGS sequence"/>
</dbReference>
<gene>
    <name evidence="3" type="ORF">HMPREF0673_01161</name>
</gene>
<dbReference type="PATRIC" id="fig|1002367.3.peg.926"/>
<dbReference type="InterPro" id="IPR038673">
    <property type="entry name" value="OprB_sf"/>
</dbReference>
<proteinExistence type="inferred from homology"/>
<comment type="caution">
    <text evidence="3">The sequence shown here is derived from an EMBL/GenBank/DDBJ whole genome shotgun (WGS) entry which is preliminary data.</text>
</comment>
<evidence type="ECO:0000256" key="2">
    <source>
        <dbReference type="RuleBase" id="RU363072"/>
    </source>
</evidence>
<dbReference type="InterPro" id="IPR007049">
    <property type="entry name" value="Carb-sel_porin_OprB"/>
</dbReference>
<protein>
    <submittedName>
        <fullName evidence="3">Carbohydrate-selective porin, OprB family</fullName>
    </submittedName>
</protein>
<keyword evidence="2" id="KW-0732">Signal</keyword>
<feature type="chain" id="PRO_5007231024" evidence="2">
    <location>
        <begin position="19"/>
        <end position="345"/>
    </location>
</feature>
<organism evidence="3 4">
    <name type="scientific">Leyella stercorea DSM 18206</name>
    <dbReference type="NCBI Taxonomy" id="1002367"/>
    <lineage>
        <taxon>Bacteria</taxon>
        <taxon>Pseudomonadati</taxon>
        <taxon>Bacteroidota</taxon>
        <taxon>Bacteroidia</taxon>
        <taxon>Bacteroidales</taxon>
        <taxon>Prevotellaceae</taxon>
        <taxon>Leyella</taxon>
    </lineage>
</organism>
<dbReference type="GO" id="GO:0015288">
    <property type="term" value="F:porin activity"/>
    <property type="evidence" value="ECO:0007669"/>
    <property type="project" value="InterPro"/>
</dbReference>
<dbReference type="RefSeq" id="WP_007898945.1">
    <property type="nucleotide sequence ID" value="NZ_JH379409.1"/>
</dbReference>
<comment type="similarity">
    <text evidence="1 2">Belongs to the OprB family.</text>
</comment>
<dbReference type="GO" id="GO:0008643">
    <property type="term" value="P:carbohydrate transport"/>
    <property type="evidence" value="ECO:0007669"/>
    <property type="project" value="InterPro"/>
</dbReference>
<evidence type="ECO:0000256" key="1">
    <source>
        <dbReference type="ARBA" id="ARBA00008769"/>
    </source>
</evidence>
<dbReference type="HOGENOM" id="CLU_766527_0_0_10"/>
<dbReference type="EMBL" id="AFZZ01000104">
    <property type="protein sequence ID" value="EHJ40787.1"/>
    <property type="molecule type" value="Genomic_DNA"/>
</dbReference>
<name>G6AX11_9BACT</name>
<feature type="signal peptide" evidence="2">
    <location>
        <begin position="1"/>
        <end position="18"/>
    </location>
</feature>
<sequence length="345" mass="38844">MKHLLIILSCLLPCLCSAQTFSGEYTAEWQWDMKRNTNWLNLLRLNLNVPVFDGKGTIEASTLHIAKTNETIIADWQTFSNIEAENNVAAIAVLGYMHEWQAAHLFVGVRNVSEDFFTSDITALFINSSCGIFPTIAASYPIANYPFSGLTVYFDVSRGGWTFRNSLYNGTGYNGWKRRDNPFLVRPAKDGVFNISQLEYAHSGAHYFAGVAVHSRQYTVGTDGEMPSADAAAHKTTCAWWAYAEQPVWSAADRCVTCMAQYSENTCRQSACYRYAEVGCAYCDSLNQCGLSAQCARFRQSTEHSVELTYRRQLNRHIALQPSFQYINNTEGNFTALCARLYYSF</sequence>
<reference evidence="3 4" key="1">
    <citation type="submission" date="2011-08" db="EMBL/GenBank/DDBJ databases">
        <authorList>
            <person name="Weinstock G."/>
            <person name="Sodergren E."/>
            <person name="Clifton S."/>
            <person name="Fulton L."/>
            <person name="Fulton B."/>
            <person name="Courtney L."/>
            <person name="Fronick C."/>
            <person name="Harrison M."/>
            <person name="Strong C."/>
            <person name="Farmer C."/>
            <person name="Delahaunty K."/>
            <person name="Markovic C."/>
            <person name="Hall O."/>
            <person name="Minx P."/>
            <person name="Tomlinson C."/>
            <person name="Mitreva M."/>
            <person name="Hou S."/>
            <person name="Chen J."/>
            <person name="Wollam A."/>
            <person name="Pepin K.H."/>
            <person name="Johnson M."/>
            <person name="Bhonagiri V."/>
            <person name="Zhang X."/>
            <person name="Suruliraj S."/>
            <person name="Warren W."/>
            <person name="Chinwalla A."/>
            <person name="Mardis E.R."/>
            <person name="Wilson R.K."/>
        </authorList>
    </citation>
    <scope>NUCLEOTIDE SEQUENCE [LARGE SCALE GENOMIC DNA]</scope>
    <source>
        <strain evidence="3 4">DSM 18206</strain>
    </source>
</reference>
<dbReference type="GO" id="GO:0016020">
    <property type="term" value="C:membrane"/>
    <property type="evidence" value="ECO:0007669"/>
    <property type="project" value="InterPro"/>
</dbReference>
<dbReference type="eggNOG" id="COG3659">
    <property type="taxonomic scope" value="Bacteria"/>
</dbReference>
<dbReference type="AlphaFoldDB" id="G6AX11"/>